<evidence type="ECO:0000256" key="2">
    <source>
        <dbReference type="ARBA" id="ARBA00022448"/>
    </source>
</evidence>
<dbReference type="PANTHER" id="PTHR42718:SF46">
    <property type="entry name" value="BLR6921 PROTEIN"/>
    <property type="match status" value="1"/>
</dbReference>
<feature type="transmembrane region" description="Helical" evidence="9">
    <location>
        <begin position="376"/>
        <end position="399"/>
    </location>
</feature>
<organism evidence="11 12">
    <name type="scientific">Streptomyces evansiae</name>
    <dbReference type="NCBI Taxonomy" id="3075535"/>
    <lineage>
        <taxon>Bacteria</taxon>
        <taxon>Bacillati</taxon>
        <taxon>Actinomycetota</taxon>
        <taxon>Actinomycetes</taxon>
        <taxon>Kitasatosporales</taxon>
        <taxon>Streptomycetaceae</taxon>
        <taxon>Streptomyces</taxon>
    </lineage>
</organism>
<sequence length="513" mass="51345">MSSSPPAPATPGAAPHSPPAPRLGLVLLVCCLAQFLVTLSVAIVNVALPDIQRGLGFSAESLQWVVNAYTVTFAGFLLLGGRIADLFGRRRIFLAGVALFALASLAGGLSQNAGTLVAARAVQGLAAAVIAPTTLAVLGTSFKDPHQRHRAFGAWGAVSGAGGAFGALAGGALTDAFSWRWVLFVNLPIGVLLLAGIAWGISELRHAGEDRRIDVAGALTVTLGLLALVLGIVQSGPHGWGSATTLVPLLGGLALLGAFVLVEGRFAPQPLMPLGIFRSRSVVAANVVAMTSGAALFSMFYFLTLFLNQVRDYSPLRTGFAYLPLALAIMVAAQFSAALVRVLGPRTTLLVSMALTAAGLLWLSRLTEDSGFAGGLLGPTLVVGIGQGISMSASAIAGVAGVRPQQAGLASGLLNATRQLGGALGLAVLAAVATSRADGLLDGAARPTAELARHAQASGYALAFGVAAALAAVGLLASLAAPGRSPAPTGTRTGGDSAAAAPAATGTTGPGEI</sequence>
<feature type="region of interest" description="Disordered" evidence="8">
    <location>
        <begin position="484"/>
        <end position="513"/>
    </location>
</feature>
<dbReference type="RefSeq" id="WP_010266713.1">
    <property type="nucleotide sequence ID" value="NZ_JAVRET010000008.1"/>
</dbReference>
<evidence type="ECO:0000259" key="10">
    <source>
        <dbReference type="PROSITE" id="PS50850"/>
    </source>
</evidence>
<feature type="transmembrane region" description="Helical" evidence="9">
    <location>
        <begin position="121"/>
        <end position="140"/>
    </location>
</feature>
<dbReference type="PRINTS" id="PR01036">
    <property type="entry name" value="TCRTETB"/>
</dbReference>
<evidence type="ECO:0000256" key="1">
    <source>
        <dbReference type="ARBA" id="ARBA00004651"/>
    </source>
</evidence>
<dbReference type="Proteomes" id="UP001183610">
    <property type="component" value="Unassembled WGS sequence"/>
</dbReference>
<keyword evidence="4 9" id="KW-0812">Transmembrane</keyword>
<evidence type="ECO:0000256" key="3">
    <source>
        <dbReference type="ARBA" id="ARBA00022475"/>
    </source>
</evidence>
<feature type="transmembrane region" description="Helical" evidence="9">
    <location>
        <begin position="283"/>
        <end position="307"/>
    </location>
</feature>
<evidence type="ECO:0000256" key="9">
    <source>
        <dbReference type="SAM" id="Phobius"/>
    </source>
</evidence>
<dbReference type="EMBL" id="JAVRET010000008">
    <property type="protein sequence ID" value="MDT0408544.1"/>
    <property type="molecule type" value="Genomic_DNA"/>
</dbReference>
<dbReference type="InterPro" id="IPR020846">
    <property type="entry name" value="MFS_dom"/>
</dbReference>
<proteinExistence type="predicted"/>
<feature type="transmembrane region" description="Helical" evidence="9">
    <location>
        <begin position="92"/>
        <end position="109"/>
    </location>
</feature>
<dbReference type="Pfam" id="PF07690">
    <property type="entry name" value="MFS_1"/>
    <property type="match status" value="1"/>
</dbReference>
<protein>
    <submittedName>
        <fullName evidence="11">MFS transporter</fullName>
    </submittedName>
</protein>
<keyword evidence="2" id="KW-0813">Transport</keyword>
<feature type="transmembrane region" description="Helical" evidence="9">
    <location>
        <begin position="179"/>
        <end position="201"/>
    </location>
</feature>
<evidence type="ECO:0000256" key="6">
    <source>
        <dbReference type="ARBA" id="ARBA00023136"/>
    </source>
</evidence>
<dbReference type="InterPro" id="IPR005829">
    <property type="entry name" value="Sugar_transporter_CS"/>
</dbReference>
<feature type="transmembrane region" description="Helical" evidence="9">
    <location>
        <begin position="213"/>
        <end position="233"/>
    </location>
</feature>
<keyword evidence="5 9" id="KW-1133">Transmembrane helix</keyword>
<feature type="transmembrane region" description="Helical" evidence="9">
    <location>
        <begin position="152"/>
        <end position="173"/>
    </location>
</feature>
<feature type="transmembrane region" description="Helical" evidence="9">
    <location>
        <begin position="457"/>
        <end position="481"/>
    </location>
</feature>
<feature type="transmembrane region" description="Helical" evidence="9">
    <location>
        <begin position="61"/>
        <end position="80"/>
    </location>
</feature>
<feature type="transmembrane region" description="Helical" evidence="9">
    <location>
        <begin position="347"/>
        <end position="364"/>
    </location>
</feature>
<dbReference type="Gene3D" id="1.20.1720.10">
    <property type="entry name" value="Multidrug resistance protein D"/>
    <property type="match status" value="1"/>
</dbReference>
<reference evidence="12" key="1">
    <citation type="submission" date="2023-07" db="EMBL/GenBank/DDBJ databases">
        <title>30 novel species of actinomycetes from the DSMZ collection.</title>
        <authorList>
            <person name="Nouioui I."/>
        </authorList>
    </citation>
    <scope>NUCLEOTIDE SEQUENCE [LARGE SCALE GENOMIC DNA]</scope>
    <source>
        <strain evidence="12">DSM 41979</strain>
    </source>
</reference>
<keyword evidence="6 9" id="KW-0472">Membrane</keyword>
<dbReference type="SUPFAM" id="SSF103473">
    <property type="entry name" value="MFS general substrate transporter"/>
    <property type="match status" value="1"/>
</dbReference>
<feature type="transmembrane region" description="Helical" evidence="9">
    <location>
        <begin position="239"/>
        <end position="262"/>
    </location>
</feature>
<evidence type="ECO:0000256" key="5">
    <source>
        <dbReference type="ARBA" id="ARBA00022989"/>
    </source>
</evidence>
<dbReference type="InterPro" id="IPR036259">
    <property type="entry name" value="MFS_trans_sf"/>
</dbReference>
<dbReference type="CDD" id="cd17321">
    <property type="entry name" value="MFS_MMR_MDR_like"/>
    <property type="match status" value="1"/>
</dbReference>
<feature type="compositionally biased region" description="Low complexity" evidence="8">
    <location>
        <begin position="498"/>
        <end position="507"/>
    </location>
</feature>
<evidence type="ECO:0000313" key="11">
    <source>
        <dbReference type="EMBL" id="MDT0408544.1"/>
    </source>
</evidence>
<accession>A0ABU2QXF8</accession>
<keyword evidence="12" id="KW-1185">Reference proteome</keyword>
<evidence type="ECO:0000313" key="12">
    <source>
        <dbReference type="Proteomes" id="UP001183610"/>
    </source>
</evidence>
<dbReference type="PANTHER" id="PTHR42718">
    <property type="entry name" value="MAJOR FACILITATOR SUPERFAMILY MULTIDRUG TRANSPORTER MFSC"/>
    <property type="match status" value="1"/>
</dbReference>
<comment type="subcellular location">
    <subcellularLocation>
        <location evidence="1">Cell membrane</location>
        <topology evidence="1">Multi-pass membrane protein</topology>
    </subcellularLocation>
</comment>
<keyword evidence="7" id="KW-0046">Antibiotic resistance</keyword>
<evidence type="ECO:0000256" key="7">
    <source>
        <dbReference type="ARBA" id="ARBA00023251"/>
    </source>
</evidence>
<dbReference type="InterPro" id="IPR011701">
    <property type="entry name" value="MFS"/>
</dbReference>
<feature type="domain" description="Major facilitator superfamily (MFS) profile" evidence="10">
    <location>
        <begin position="26"/>
        <end position="486"/>
    </location>
</feature>
<feature type="transmembrane region" description="Helical" evidence="9">
    <location>
        <begin position="319"/>
        <end position="340"/>
    </location>
</feature>
<dbReference type="PROSITE" id="PS50850">
    <property type="entry name" value="MFS"/>
    <property type="match status" value="1"/>
</dbReference>
<dbReference type="PROSITE" id="PS00216">
    <property type="entry name" value="SUGAR_TRANSPORT_1"/>
    <property type="match status" value="1"/>
</dbReference>
<feature type="transmembrane region" description="Helical" evidence="9">
    <location>
        <begin position="25"/>
        <end position="49"/>
    </location>
</feature>
<dbReference type="Gene3D" id="1.20.1250.20">
    <property type="entry name" value="MFS general substrate transporter like domains"/>
    <property type="match status" value="1"/>
</dbReference>
<keyword evidence="3" id="KW-1003">Cell membrane</keyword>
<comment type="caution">
    <text evidence="11">The sequence shown here is derived from an EMBL/GenBank/DDBJ whole genome shotgun (WGS) entry which is preliminary data.</text>
</comment>
<name>A0ABU2QXF8_9ACTN</name>
<gene>
    <name evidence="11" type="ORF">RM698_05675</name>
</gene>
<evidence type="ECO:0000256" key="4">
    <source>
        <dbReference type="ARBA" id="ARBA00022692"/>
    </source>
</evidence>
<evidence type="ECO:0000256" key="8">
    <source>
        <dbReference type="SAM" id="MobiDB-lite"/>
    </source>
</evidence>